<protein>
    <recommendedName>
        <fullName evidence="5">DUF1800 family protein</fullName>
    </recommendedName>
</protein>
<accession>A0ABX8ZAX7</accession>
<feature type="chain" id="PRO_5047507087" description="DUF1800 family protein" evidence="2">
    <location>
        <begin position="22"/>
        <end position="609"/>
    </location>
</feature>
<proteinExistence type="predicted"/>
<evidence type="ECO:0000256" key="2">
    <source>
        <dbReference type="SAM" id="SignalP"/>
    </source>
</evidence>
<dbReference type="RefSeq" id="WP_221421696.1">
    <property type="nucleotide sequence ID" value="NZ_CP081297.1"/>
</dbReference>
<evidence type="ECO:0000313" key="4">
    <source>
        <dbReference type="Proteomes" id="UP000824280"/>
    </source>
</evidence>
<organism evidence="3 4">
    <name type="scientific">Qipengyuania psychrotolerans</name>
    <dbReference type="NCBI Taxonomy" id="2867238"/>
    <lineage>
        <taxon>Bacteria</taxon>
        <taxon>Pseudomonadati</taxon>
        <taxon>Pseudomonadota</taxon>
        <taxon>Alphaproteobacteria</taxon>
        <taxon>Sphingomonadales</taxon>
        <taxon>Erythrobacteraceae</taxon>
        <taxon>Qipengyuania</taxon>
    </lineage>
</organism>
<evidence type="ECO:0000313" key="3">
    <source>
        <dbReference type="EMBL" id="QZD86150.1"/>
    </source>
</evidence>
<keyword evidence="2" id="KW-0732">Signal</keyword>
<dbReference type="Proteomes" id="UP000824280">
    <property type="component" value="Chromosome"/>
</dbReference>
<evidence type="ECO:0000256" key="1">
    <source>
        <dbReference type="SAM" id="MobiDB-lite"/>
    </source>
</evidence>
<reference evidence="3 4" key="1">
    <citation type="submission" date="2021-08" db="EMBL/GenBank/DDBJ databases">
        <title>Comparative Genomics Analysis of the Genus Qipengyuania Reveals Extensive Genetic Diversity and Metabolic Versatility, Including the Description of Fifteen Novel Species.</title>
        <authorList>
            <person name="Liu Y."/>
        </authorList>
    </citation>
    <scope>NUCLEOTIDE SEQUENCE [LARGE SCALE GENOMIC DNA]</scope>
    <source>
        <strain evidence="3 4">1XM2-8</strain>
    </source>
</reference>
<keyword evidence="4" id="KW-1185">Reference proteome</keyword>
<sequence length="609" mass="63886">MNRAYWLSGAALVLTSGMVLAQSAPESILPPGASTPAPTPAPAPANPQPTASPGAQPGGGEVVQPLPSAPEPVDTSGVSLAGIPSVAELEKMTASELDEVLGLRPRFDIPPAARRAMSKIGVIDPAEGGLPTGSLSNQPATLVRAALGGIQGPLVSRWGHILMRRALASRLEAPSGMGAIEFATLRVRALNQMGEYAASRALVQDIDTANYSPALTEAAIDAYIGTADIVGACPSVRFGTSDEKSARYEMLESICAAFSGESQRAQNELRRLLGRTEEDARIDVLLAQRFAGAAGDGRRAVTIEWDGISAMTPWRFALANALGEQVPDNLNEDLGNPYRISQAITPALPVEQRIRGADVAAASGVLSAQAILDLYGQLYAARSDAGEVPELTTASRLRDAYVDPSPANRIAAIRDVWNGSDTDYGRYVLTAYAAARVTPSEEFADDAGDLIASMLTAGLDKDAMRWADAVEEGSLGWALLAVGNPEGGMVSDGQLDTFFDADDARGSRKSHMLLAGLMGLERVGSADSAEYRERLGSNLGAPTRWTAMIDKAAAVNNRALVAYLAGVGMQGTSWDQMTGRHLYHIVGALKKVGLEAEARMIAAEAVARA</sequence>
<feature type="region of interest" description="Disordered" evidence="1">
    <location>
        <begin position="26"/>
        <end position="79"/>
    </location>
</feature>
<name>A0ABX8ZAX7_9SPHN</name>
<feature type="signal peptide" evidence="2">
    <location>
        <begin position="1"/>
        <end position="21"/>
    </location>
</feature>
<feature type="compositionally biased region" description="Pro residues" evidence="1">
    <location>
        <begin position="37"/>
        <end position="47"/>
    </location>
</feature>
<dbReference type="EMBL" id="CP081297">
    <property type="protein sequence ID" value="QZD86150.1"/>
    <property type="molecule type" value="Genomic_DNA"/>
</dbReference>
<gene>
    <name evidence="3" type="ORF">K3166_07640</name>
</gene>
<evidence type="ECO:0008006" key="5">
    <source>
        <dbReference type="Google" id="ProtNLM"/>
    </source>
</evidence>